<accession>A0A3N4LCX6</accession>
<feature type="compositionally biased region" description="Polar residues" evidence="1">
    <location>
        <begin position="205"/>
        <end position="227"/>
    </location>
</feature>
<feature type="region of interest" description="Disordered" evidence="1">
    <location>
        <begin position="153"/>
        <end position="270"/>
    </location>
</feature>
<protein>
    <submittedName>
        <fullName evidence="2">Uncharacterized protein</fullName>
    </submittedName>
</protein>
<sequence length="324" mass="35710">MCDFSPFASFQSTQPAWVTDYNLSAYAQRRRTSTISPKTSIYGPAAGRRGAIVACVEDHETQLEQIRRGSISTVFNTMSFQEKAQQLPMPISKPSATYMESMLSPPSSPRSASPLLHEHIEVPEHVEERVYNDRRFQRQIMSRLQALNHFQGEEEVKEEIRTPETKLTPPPSPRQPFLQLDIPTKQSDRCGNGSGSKKRARSLRPANNFSGIPTTLPSPSIVSSQLSKGGRRVSAPGTITSATATSHKSARGAVKKVSSSASSSRRGSSKGLEVLREGTLFKSGWSWASAYENGSTATMEEGPKCFLLSTRYIISMSTCLTCWR</sequence>
<dbReference type="OrthoDB" id="5389210at2759"/>
<evidence type="ECO:0000313" key="2">
    <source>
        <dbReference type="EMBL" id="RPB18521.1"/>
    </source>
</evidence>
<keyword evidence="3" id="KW-1185">Reference proteome</keyword>
<dbReference type="Proteomes" id="UP000267821">
    <property type="component" value="Unassembled WGS sequence"/>
</dbReference>
<dbReference type="InParanoid" id="A0A3N4LCX6"/>
<name>A0A3N4LCX6_9PEZI</name>
<dbReference type="AlphaFoldDB" id="A0A3N4LCX6"/>
<evidence type="ECO:0000256" key="1">
    <source>
        <dbReference type="SAM" id="MobiDB-lite"/>
    </source>
</evidence>
<gene>
    <name evidence="2" type="ORF">L211DRAFT_724123</name>
</gene>
<reference evidence="2 3" key="1">
    <citation type="journal article" date="2018" name="Nat. Ecol. Evol.">
        <title>Pezizomycetes genomes reveal the molecular basis of ectomycorrhizal truffle lifestyle.</title>
        <authorList>
            <person name="Murat C."/>
            <person name="Payen T."/>
            <person name="Noel B."/>
            <person name="Kuo A."/>
            <person name="Morin E."/>
            <person name="Chen J."/>
            <person name="Kohler A."/>
            <person name="Krizsan K."/>
            <person name="Balestrini R."/>
            <person name="Da Silva C."/>
            <person name="Montanini B."/>
            <person name="Hainaut M."/>
            <person name="Levati E."/>
            <person name="Barry K.W."/>
            <person name="Belfiori B."/>
            <person name="Cichocki N."/>
            <person name="Clum A."/>
            <person name="Dockter R.B."/>
            <person name="Fauchery L."/>
            <person name="Guy J."/>
            <person name="Iotti M."/>
            <person name="Le Tacon F."/>
            <person name="Lindquist E.A."/>
            <person name="Lipzen A."/>
            <person name="Malagnac F."/>
            <person name="Mello A."/>
            <person name="Molinier V."/>
            <person name="Miyauchi S."/>
            <person name="Poulain J."/>
            <person name="Riccioni C."/>
            <person name="Rubini A."/>
            <person name="Sitrit Y."/>
            <person name="Splivallo R."/>
            <person name="Traeger S."/>
            <person name="Wang M."/>
            <person name="Zifcakova L."/>
            <person name="Wipf D."/>
            <person name="Zambonelli A."/>
            <person name="Paolocci F."/>
            <person name="Nowrousian M."/>
            <person name="Ottonello S."/>
            <person name="Baldrian P."/>
            <person name="Spatafora J.W."/>
            <person name="Henrissat B."/>
            <person name="Nagy L.G."/>
            <person name="Aury J.M."/>
            <person name="Wincker P."/>
            <person name="Grigoriev I.V."/>
            <person name="Bonfante P."/>
            <person name="Martin F.M."/>
        </authorList>
    </citation>
    <scope>NUCLEOTIDE SEQUENCE [LARGE SCALE GENOMIC DNA]</scope>
    <source>
        <strain evidence="2 3">ATCC MYA-4762</strain>
    </source>
</reference>
<proteinExistence type="predicted"/>
<feature type="compositionally biased region" description="Low complexity" evidence="1">
    <location>
        <begin position="255"/>
        <end position="270"/>
    </location>
</feature>
<organism evidence="2 3">
    <name type="scientific">Terfezia boudieri ATCC MYA-4762</name>
    <dbReference type="NCBI Taxonomy" id="1051890"/>
    <lineage>
        <taxon>Eukaryota</taxon>
        <taxon>Fungi</taxon>
        <taxon>Dikarya</taxon>
        <taxon>Ascomycota</taxon>
        <taxon>Pezizomycotina</taxon>
        <taxon>Pezizomycetes</taxon>
        <taxon>Pezizales</taxon>
        <taxon>Pezizaceae</taxon>
        <taxon>Terfezia</taxon>
    </lineage>
</organism>
<evidence type="ECO:0000313" key="3">
    <source>
        <dbReference type="Proteomes" id="UP000267821"/>
    </source>
</evidence>
<feature type="compositionally biased region" description="Basic and acidic residues" evidence="1">
    <location>
        <begin position="153"/>
        <end position="164"/>
    </location>
</feature>
<feature type="compositionally biased region" description="Polar residues" evidence="1">
    <location>
        <begin position="237"/>
        <end position="247"/>
    </location>
</feature>
<dbReference type="EMBL" id="ML121623">
    <property type="protein sequence ID" value="RPB18521.1"/>
    <property type="molecule type" value="Genomic_DNA"/>
</dbReference>